<dbReference type="PROSITE" id="PS51352">
    <property type="entry name" value="THIOREDOXIN_2"/>
    <property type="match status" value="1"/>
</dbReference>
<dbReference type="PANTHER" id="PTHR43601:SF3">
    <property type="entry name" value="THIOREDOXIN, MITOCHONDRIAL"/>
    <property type="match status" value="1"/>
</dbReference>
<keyword evidence="4" id="KW-1185">Reference proteome</keyword>
<dbReference type="RefSeq" id="WP_310774697.1">
    <property type="nucleotide sequence ID" value="NZ_CP134052.1"/>
</dbReference>
<organism evidence="3 4">
    <name type="scientific">Brevibacillus brevis</name>
    <name type="common">Bacillus brevis</name>
    <dbReference type="NCBI Taxonomy" id="1393"/>
    <lineage>
        <taxon>Bacteria</taxon>
        <taxon>Bacillati</taxon>
        <taxon>Bacillota</taxon>
        <taxon>Bacilli</taxon>
        <taxon>Bacillales</taxon>
        <taxon>Paenibacillaceae</taxon>
        <taxon>Brevibacillus</taxon>
    </lineage>
</organism>
<sequence length="145" mass="16100">MGKSVVISSGKTKVRSKKHLFLLLAVIGVFMIATMIVLSGNLLANSEQNVDGLDEGLLYVYSQTCPYCKKFTPTFEQAVSGYPNLNVVRWDIFSEQKKREEAIKLGVEATPTVFAVKDGKVVDKLVGVVNEVAVRKFIKRNFNLN</sequence>
<keyword evidence="1" id="KW-0812">Transmembrane</keyword>
<evidence type="ECO:0000259" key="2">
    <source>
        <dbReference type="PROSITE" id="PS51352"/>
    </source>
</evidence>
<dbReference type="CDD" id="cd02947">
    <property type="entry name" value="TRX_family"/>
    <property type="match status" value="1"/>
</dbReference>
<proteinExistence type="predicted"/>
<keyword evidence="1" id="KW-1133">Transmembrane helix</keyword>
<geneLocation type="plasmid" evidence="3 4">
    <name>pBbsI</name>
</geneLocation>
<dbReference type="PROSITE" id="PS00194">
    <property type="entry name" value="THIOREDOXIN_1"/>
    <property type="match status" value="1"/>
</dbReference>
<gene>
    <name evidence="3" type="ORF">RGB73_30460</name>
</gene>
<evidence type="ECO:0000313" key="4">
    <source>
        <dbReference type="Proteomes" id="UP001256827"/>
    </source>
</evidence>
<keyword evidence="3" id="KW-0614">Plasmid</keyword>
<protein>
    <submittedName>
        <fullName evidence="3">Thioredoxin family protein</fullName>
    </submittedName>
</protein>
<dbReference type="InterPro" id="IPR013766">
    <property type="entry name" value="Thioredoxin_domain"/>
</dbReference>
<dbReference type="InterPro" id="IPR017937">
    <property type="entry name" value="Thioredoxin_CS"/>
</dbReference>
<dbReference type="Pfam" id="PF00085">
    <property type="entry name" value="Thioredoxin"/>
    <property type="match status" value="1"/>
</dbReference>
<accession>A0ABY9TE06</accession>
<dbReference type="Gene3D" id="3.40.30.10">
    <property type="entry name" value="Glutaredoxin"/>
    <property type="match status" value="1"/>
</dbReference>
<dbReference type="PANTHER" id="PTHR43601">
    <property type="entry name" value="THIOREDOXIN, MITOCHONDRIAL"/>
    <property type="match status" value="1"/>
</dbReference>
<name>A0ABY9TE06_BREBE</name>
<reference evidence="3 4" key="1">
    <citation type="submission" date="2023-09" db="EMBL/GenBank/DDBJ databases">
        <title>Complete Genome and Methylome dissection of Bacillus brevis NEB573 original source of BbsI restriction endonuclease.</title>
        <authorList>
            <person name="Fomenkov A."/>
            <person name="Roberts R.D."/>
        </authorList>
    </citation>
    <scope>NUCLEOTIDE SEQUENCE [LARGE SCALE GENOMIC DNA]</scope>
    <source>
        <strain evidence="3 4">NEB573</strain>
        <plasmid evidence="3 4">pBbsI</plasmid>
    </source>
</reference>
<dbReference type="InterPro" id="IPR036249">
    <property type="entry name" value="Thioredoxin-like_sf"/>
</dbReference>
<feature type="transmembrane region" description="Helical" evidence="1">
    <location>
        <begin position="20"/>
        <end position="44"/>
    </location>
</feature>
<dbReference type="Proteomes" id="UP001256827">
    <property type="component" value="Plasmid pBbsI"/>
</dbReference>
<dbReference type="EMBL" id="CP134052">
    <property type="protein sequence ID" value="WNC17894.1"/>
    <property type="molecule type" value="Genomic_DNA"/>
</dbReference>
<dbReference type="SUPFAM" id="SSF52833">
    <property type="entry name" value="Thioredoxin-like"/>
    <property type="match status" value="1"/>
</dbReference>
<keyword evidence="1" id="KW-0472">Membrane</keyword>
<feature type="domain" description="Thioredoxin" evidence="2">
    <location>
        <begin position="36"/>
        <end position="143"/>
    </location>
</feature>
<evidence type="ECO:0000256" key="1">
    <source>
        <dbReference type="SAM" id="Phobius"/>
    </source>
</evidence>
<evidence type="ECO:0000313" key="3">
    <source>
        <dbReference type="EMBL" id="WNC17894.1"/>
    </source>
</evidence>